<feature type="transmembrane region" description="Helical" evidence="6">
    <location>
        <begin position="280"/>
        <end position="298"/>
    </location>
</feature>
<comment type="subcellular location">
    <subcellularLocation>
        <location evidence="1">Membrane</location>
        <topology evidence="1">Multi-pass membrane protein</topology>
    </subcellularLocation>
</comment>
<keyword evidence="4 6" id="KW-1133">Transmembrane helix</keyword>
<feature type="transmembrane region" description="Helical" evidence="6">
    <location>
        <begin position="179"/>
        <end position="198"/>
    </location>
</feature>
<dbReference type="PANTHER" id="PTHR13285:SF18">
    <property type="entry name" value="PROTEIN-CYSTEINE N-PALMITOYLTRANSFERASE RASP"/>
    <property type="match status" value="1"/>
</dbReference>
<keyword evidence="8" id="KW-1185">Reference proteome</keyword>
<protein>
    <submittedName>
        <fullName evidence="7">MBOAT-domain-containing protein</fullName>
    </submittedName>
</protein>
<feature type="transmembrane region" description="Helical" evidence="6">
    <location>
        <begin position="529"/>
        <end position="547"/>
    </location>
</feature>
<dbReference type="GO" id="GO:0016020">
    <property type="term" value="C:membrane"/>
    <property type="evidence" value="ECO:0007669"/>
    <property type="project" value="UniProtKB-SubCell"/>
</dbReference>
<dbReference type="EMBL" id="KV417679">
    <property type="protein sequence ID" value="KZP10473.1"/>
    <property type="molecule type" value="Genomic_DNA"/>
</dbReference>
<dbReference type="Proteomes" id="UP000076532">
    <property type="component" value="Unassembled WGS sequence"/>
</dbReference>
<feature type="transmembrane region" description="Helical" evidence="6">
    <location>
        <begin position="421"/>
        <end position="447"/>
    </location>
</feature>
<dbReference type="AlphaFoldDB" id="A0A165ZDK5"/>
<reference evidence="7 8" key="1">
    <citation type="journal article" date="2016" name="Mol. Biol. Evol.">
        <title>Comparative Genomics of Early-Diverging Mushroom-Forming Fungi Provides Insights into the Origins of Lignocellulose Decay Capabilities.</title>
        <authorList>
            <person name="Nagy L.G."/>
            <person name="Riley R."/>
            <person name="Tritt A."/>
            <person name="Adam C."/>
            <person name="Daum C."/>
            <person name="Floudas D."/>
            <person name="Sun H."/>
            <person name="Yadav J.S."/>
            <person name="Pangilinan J."/>
            <person name="Larsson K.H."/>
            <person name="Matsuura K."/>
            <person name="Barry K."/>
            <person name="Labutti K."/>
            <person name="Kuo R."/>
            <person name="Ohm R.A."/>
            <person name="Bhattacharya S.S."/>
            <person name="Shirouzu T."/>
            <person name="Yoshinaga Y."/>
            <person name="Martin F.M."/>
            <person name="Grigoriev I.V."/>
            <person name="Hibbett D.S."/>
        </authorList>
    </citation>
    <scope>NUCLEOTIDE SEQUENCE [LARGE SCALE GENOMIC DNA]</scope>
    <source>
        <strain evidence="7 8">CBS 109695</strain>
    </source>
</reference>
<dbReference type="STRING" id="436010.A0A165ZDK5"/>
<dbReference type="PANTHER" id="PTHR13285">
    <property type="entry name" value="ACYLTRANSFERASE"/>
    <property type="match status" value="1"/>
</dbReference>
<organism evidence="7 8">
    <name type="scientific">Athelia psychrophila</name>
    <dbReference type="NCBI Taxonomy" id="1759441"/>
    <lineage>
        <taxon>Eukaryota</taxon>
        <taxon>Fungi</taxon>
        <taxon>Dikarya</taxon>
        <taxon>Basidiomycota</taxon>
        <taxon>Agaricomycotina</taxon>
        <taxon>Agaricomycetes</taxon>
        <taxon>Agaricomycetidae</taxon>
        <taxon>Atheliales</taxon>
        <taxon>Atheliaceae</taxon>
        <taxon>Athelia</taxon>
    </lineage>
</organism>
<evidence type="ECO:0000256" key="3">
    <source>
        <dbReference type="ARBA" id="ARBA00022692"/>
    </source>
</evidence>
<feature type="transmembrane region" description="Helical" evidence="6">
    <location>
        <begin position="140"/>
        <end position="167"/>
    </location>
</feature>
<dbReference type="OrthoDB" id="420606at2759"/>
<gene>
    <name evidence="7" type="ORF">FIBSPDRAFT_758229</name>
</gene>
<dbReference type="GO" id="GO:0005783">
    <property type="term" value="C:endoplasmic reticulum"/>
    <property type="evidence" value="ECO:0007669"/>
    <property type="project" value="TreeGrafter"/>
</dbReference>
<feature type="transmembrane region" description="Helical" evidence="6">
    <location>
        <begin position="319"/>
        <end position="342"/>
    </location>
</feature>
<evidence type="ECO:0000256" key="5">
    <source>
        <dbReference type="ARBA" id="ARBA00023136"/>
    </source>
</evidence>
<accession>A0A165ZDK5</accession>
<evidence type="ECO:0000256" key="2">
    <source>
        <dbReference type="ARBA" id="ARBA00010323"/>
    </source>
</evidence>
<evidence type="ECO:0000313" key="8">
    <source>
        <dbReference type="Proteomes" id="UP000076532"/>
    </source>
</evidence>
<feature type="transmembrane region" description="Helical" evidence="6">
    <location>
        <begin position="453"/>
        <end position="475"/>
    </location>
</feature>
<feature type="transmembrane region" description="Helical" evidence="6">
    <location>
        <begin position="354"/>
        <end position="373"/>
    </location>
</feature>
<evidence type="ECO:0000313" key="7">
    <source>
        <dbReference type="EMBL" id="KZP10473.1"/>
    </source>
</evidence>
<evidence type="ECO:0000256" key="1">
    <source>
        <dbReference type="ARBA" id="ARBA00004141"/>
    </source>
</evidence>
<feature type="transmembrane region" description="Helical" evidence="6">
    <location>
        <begin position="487"/>
        <end position="509"/>
    </location>
</feature>
<dbReference type="InterPro" id="IPR004299">
    <property type="entry name" value="MBOAT_fam"/>
</dbReference>
<keyword evidence="5 6" id="KW-0472">Membrane</keyword>
<dbReference type="GO" id="GO:0006506">
    <property type="term" value="P:GPI anchor biosynthetic process"/>
    <property type="evidence" value="ECO:0007669"/>
    <property type="project" value="TreeGrafter"/>
</dbReference>
<dbReference type="Pfam" id="PF03062">
    <property type="entry name" value="MBOAT"/>
    <property type="match status" value="1"/>
</dbReference>
<dbReference type="InterPro" id="IPR051085">
    <property type="entry name" value="MB_O-acyltransferase"/>
</dbReference>
<evidence type="ECO:0000256" key="4">
    <source>
        <dbReference type="ARBA" id="ARBA00022989"/>
    </source>
</evidence>
<sequence>MDYDEASYKRTGITKLTIDIPSSHRTRRPEEYRSPPRWRTLEFAFYYLVFAVVLPMWVWIPVQLSKENHPNFGLYAHKLSWGWLGRPVDNSDSQYRSFRNNLPTLALLVLAFLSSKWVYTRIALRSLTPPALNNLHHIPFLVIFSILMLLGLHGLSIFKIMLILGINYRIAKLGRGQKWAPLATWVFNCLILFANEWYDGYPFARMHPSLAPLDLIKGAYPRWNISFNITMLRLLSFNMDYYWACTSAKTALSGDTSAVLTEKQRTTQTHSLDTYTFWNYLAYVLYPPLYIAGPIMTFNDFMWQHRRPTSVPFRTIVNYAARFLSSLLVMELILHFMYMVAIKDTKAWRNDSPFELSMIGIWNLFIVWLKLLLPWRFFRLWALAGGIDPPENMVRCCANNYSTLGFWRSWHRSYNLWLIRYIYIPLGGAKHAALTTVLIFTFVALWHDISFQLLAWGWLISLFILPELLAAYLLPASKHASKPWYRHVCAIGGVFNLIMMISANLAGFAIGTEGVMYMLNEMLSTWSGLQFTMAAFVCIFVAVQLMFEYREEEMRRGVFRRC</sequence>
<dbReference type="GO" id="GO:0008374">
    <property type="term" value="F:O-acyltransferase activity"/>
    <property type="evidence" value="ECO:0007669"/>
    <property type="project" value="TreeGrafter"/>
</dbReference>
<feature type="transmembrane region" description="Helical" evidence="6">
    <location>
        <begin position="43"/>
        <end position="62"/>
    </location>
</feature>
<comment type="similarity">
    <text evidence="2">Belongs to the membrane-bound acyltransferase family.</text>
</comment>
<name>A0A165ZDK5_9AGAM</name>
<proteinExistence type="inferred from homology"/>
<keyword evidence="3 6" id="KW-0812">Transmembrane</keyword>
<evidence type="ECO:0000256" key="6">
    <source>
        <dbReference type="SAM" id="Phobius"/>
    </source>
</evidence>